<dbReference type="PANTHER" id="PTHR22576:SF41">
    <property type="entry name" value="CASPASE 14, APOPTOSIS-RELATED CYSTEINE PEPTIDASE"/>
    <property type="match status" value="1"/>
</dbReference>
<dbReference type="InterPro" id="IPR015917">
    <property type="entry name" value="Pept_C14A"/>
</dbReference>
<feature type="domain" description="Caspase family p20" evidence="2">
    <location>
        <begin position="241"/>
        <end position="369"/>
    </location>
</feature>
<dbReference type="Proteomes" id="UP001158576">
    <property type="component" value="Chromosome 2"/>
</dbReference>
<protein>
    <submittedName>
        <fullName evidence="3">Oidioi.mRNA.OKI2018_I69.chr2.g5836.t1.cds</fullName>
    </submittedName>
</protein>
<dbReference type="EMBL" id="OU015567">
    <property type="protein sequence ID" value="CAG5111535.1"/>
    <property type="molecule type" value="Genomic_DNA"/>
</dbReference>
<proteinExistence type="inferred from homology"/>
<dbReference type="InterPro" id="IPR029030">
    <property type="entry name" value="Caspase-like_dom_sf"/>
</dbReference>
<dbReference type="InterPro" id="IPR052039">
    <property type="entry name" value="Caspase-related_regulators"/>
</dbReference>
<name>A0ABN7T7I7_OIKDI</name>
<dbReference type="PROSITE" id="PS50208">
    <property type="entry name" value="CASPASE_P20"/>
    <property type="match status" value="1"/>
</dbReference>
<sequence>MERLYRTNGRKCFIGIFPKDFSSVSGTGGRLENLFNNKDDETLRTSFKSQGYYTKLSQKNQIKTRRVVEFIEQNAAEFETVGDVSRVVVYICTHGFSSQYGQHLYFSDGHILMDHLLRPLYDCPGLVNVPLLVILHSCRKYKEDSSIAEASYRFAENRQIWQDRVAHSKVDVGFVFSADENKYALTSFNGTSDFASKLVHEFENNDDIFRATSCLGLRHSYRFNDPEEEGGTDQFYPHSKRKKAAIIITLGEFDRERDFKNADVEREEMKKLVKQMDYDVIASNKTYITLESCQKFIHNLIENSFQHGHEFNSIMLYLKTHGSWGKKGQIVHFSNDTQIPLLDLLQPFNQGPLRAIPKAIFVEACQGETKETEGIRLGQTHLGSSEPRHHMLNTIFFKATTERTLSVTPEDPEGLSPFTEALKDIVNEALLNDEDINAWDLSCKLTEKMSSIEPVRHPAPERLHINPEYALKFDKFLLCQTDTTLTKNLKIFNNTRYPY</sequence>
<gene>
    <name evidence="3" type="ORF">OKIOD_LOCUS14601</name>
</gene>
<evidence type="ECO:0000256" key="1">
    <source>
        <dbReference type="ARBA" id="ARBA00010134"/>
    </source>
</evidence>
<evidence type="ECO:0000313" key="4">
    <source>
        <dbReference type="Proteomes" id="UP001158576"/>
    </source>
</evidence>
<dbReference type="PANTHER" id="PTHR22576">
    <property type="entry name" value="MUCOSA ASSOCIATED LYMPHOID TISSUE LYMPHOMA TRANSLOCATION PROTEIN 1/PARACASPASE"/>
    <property type="match status" value="1"/>
</dbReference>
<dbReference type="InterPro" id="IPR001309">
    <property type="entry name" value="Pept_C14_p20"/>
</dbReference>
<evidence type="ECO:0000313" key="3">
    <source>
        <dbReference type="EMBL" id="CAG5111535.1"/>
    </source>
</evidence>
<organism evidence="3 4">
    <name type="scientific">Oikopleura dioica</name>
    <name type="common">Tunicate</name>
    <dbReference type="NCBI Taxonomy" id="34765"/>
    <lineage>
        <taxon>Eukaryota</taxon>
        <taxon>Metazoa</taxon>
        <taxon>Chordata</taxon>
        <taxon>Tunicata</taxon>
        <taxon>Appendicularia</taxon>
        <taxon>Copelata</taxon>
        <taxon>Oikopleuridae</taxon>
        <taxon>Oikopleura</taxon>
    </lineage>
</organism>
<dbReference type="InterPro" id="IPR011600">
    <property type="entry name" value="Pept_C14_caspase"/>
</dbReference>
<keyword evidence="4" id="KW-1185">Reference proteome</keyword>
<comment type="similarity">
    <text evidence="1">Belongs to the peptidase C14A family.</text>
</comment>
<reference evidence="3 4" key="1">
    <citation type="submission" date="2021-04" db="EMBL/GenBank/DDBJ databases">
        <authorList>
            <person name="Bliznina A."/>
        </authorList>
    </citation>
    <scope>NUCLEOTIDE SEQUENCE [LARGE SCALE GENOMIC DNA]</scope>
</reference>
<dbReference type="SMART" id="SM00115">
    <property type="entry name" value="CASc"/>
    <property type="match status" value="1"/>
</dbReference>
<accession>A0ABN7T7I7</accession>
<dbReference type="Pfam" id="PF00656">
    <property type="entry name" value="Peptidase_C14"/>
    <property type="match status" value="2"/>
</dbReference>
<evidence type="ECO:0000259" key="2">
    <source>
        <dbReference type="PROSITE" id="PS50208"/>
    </source>
</evidence>
<dbReference type="SUPFAM" id="SSF52129">
    <property type="entry name" value="Caspase-like"/>
    <property type="match status" value="2"/>
</dbReference>
<dbReference type="Gene3D" id="3.40.50.1460">
    <property type="match status" value="2"/>
</dbReference>